<dbReference type="GO" id="GO:0000976">
    <property type="term" value="F:transcription cis-regulatory region binding"/>
    <property type="evidence" value="ECO:0007669"/>
    <property type="project" value="TreeGrafter"/>
</dbReference>
<dbReference type="InterPro" id="IPR050109">
    <property type="entry name" value="HTH-type_TetR-like_transc_reg"/>
</dbReference>
<protein>
    <submittedName>
        <fullName evidence="4">TetR/AcrR family transcriptional regulator</fullName>
    </submittedName>
</protein>
<dbReference type="SUPFAM" id="SSF46689">
    <property type="entry name" value="Homeodomain-like"/>
    <property type="match status" value="1"/>
</dbReference>
<dbReference type="Pfam" id="PF14246">
    <property type="entry name" value="TetR_C_7"/>
    <property type="match status" value="1"/>
</dbReference>
<dbReference type="Gene3D" id="1.10.357.10">
    <property type="entry name" value="Tetracycline Repressor, domain 2"/>
    <property type="match status" value="1"/>
</dbReference>
<dbReference type="RefSeq" id="WP_135086599.1">
    <property type="nucleotide sequence ID" value="NZ_SPDV01000018.1"/>
</dbReference>
<dbReference type="GO" id="GO:0003700">
    <property type="term" value="F:DNA-binding transcription factor activity"/>
    <property type="evidence" value="ECO:0007669"/>
    <property type="project" value="TreeGrafter"/>
</dbReference>
<dbReference type="InterPro" id="IPR039536">
    <property type="entry name" value="TetR_C_Proteobacteria"/>
</dbReference>
<evidence type="ECO:0000259" key="3">
    <source>
        <dbReference type="PROSITE" id="PS50977"/>
    </source>
</evidence>
<dbReference type="InterPro" id="IPR009057">
    <property type="entry name" value="Homeodomain-like_sf"/>
</dbReference>
<evidence type="ECO:0000256" key="1">
    <source>
        <dbReference type="ARBA" id="ARBA00023125"/>
    </source>
</evidence>
<sequence length="216" mass="24082">MSQPDQEFKPKPMQRRGAARRRAMLDAAAAIFLEKGYERSSVAEIVARAGGSKSLLYEQFKDKAGLFEAMMVERCAEILEPLKREMGEADDPCRTLTRLGRQFVRVLASDDAIALQRIVYSEGARNPDIADIFFGKGHEIAYDKLTDFLSELAPGTTDEIRRRWAILFFAMLQGDATQRILAGVSDQPTQKEIDGYIDNAVTWLVGCADSPASRNT</sequence>
<dbReference type="OrthoDB" id="9816431at2"/>
<dbReference type="PRINTS" id="PR00455">
    <property type="entry name" value="HTHTETR"/>
</dbReference>
<comment type="caution">
    <text evidence="4">The sequence shown here is derived from an EMBL/GenBank/DDBJ whole genome shotgun (WGS) entry which is preliminary data.</text>
</comment>
<dbReference type="Proteomes" id="UP000298213">
    <property type="component" value="Unassembled WGS sequence"/>
</dbReference>
<evidence type="ECO:0000256" key="2">
    <source>
        <dbReference type="PROSITE-ProRule" id="PRU00335"/>
    </source>
</evidence>
<accession>A0A4Y8ZQH3</accession>
<feature type="DNA-binding region" description="H-T-H motif" evidence="2">
    <location>
        <begin position="41"/>
        <end position="60"/>
    </location>
</feature>
<feature type="domain" description="HTH tetR-type" evidence="3">
    <location>
        <begin position="18"/>
        <end position="78"/>
    </location>
</feature>
<dbReference type="EMBL" id="SPDV01000018">
    <property type="protein sequence ID" value="TFI58268.1"/>
    <property type="molecule type" value="Genomic_DNA"/>
</dbReference>
<evidence type="ECO:0000313" key="5">
    <source>
        <dbReference type="Proteomes" id="UP000298213"/>
    </source>
</evidence>
<gene>
    <name evidence="4" type="ORF">E2493_10800</name>
</gene>
<dbReference type="PANTHER" id="PTHR30055:SF119">
    <property type="entry name" value="NALC"/>
    <property type="match status" value="1"/>
</dbReference>
<keyword evidence="5" id="KW-1185">Reference proteome</keyword>
<dbReference type="Pfam" id="PF00440">
    <property type="entry name" value="TetR_N"/>
    <property type="match status" value="1"/>
</dbReference>
<reference evidence="4 5" key="1">
    <citation type="submission" date="2019-03" db="EMBL/GenBank/DDBJ databases">
        <title>Genome sequence of Sphingomonas sp. 17J27-24.</title>
        <authorList>
            <person name="Kim M."/>
            <person name="Maeng S."/>
            <person name="Sathiyaraj S."/>
        </authorList>
    </citation>
    <scope>NUCLEOTIDE SEQUENCE [LARGE SCALE GENOMIC DNA]</scope>
    <source>
        <strain evidence="4 5">17J27-24</strain>
    </source>
</reference>
<keyword evidence="1 2" id="KW-0238">DNA-binding</keyword>
<dbReference type="AlphaFoldDB" id="A0A4Y8ZQH3"/>
<proteinExistence type="predicted"/>
<dbReference type="PANTHER" id="PTHR30055">
    <property type="entry name" value="HTH-TYPE TRANSCRIPTIONAL REGULATOR RUTR"/>
    <property type="match status" value="1"/>
</dbReference>
<evidence type="ECO:0000313" key="4">
    <source>
        <dbReference type="EMBL" id="TFI58268.1"/>
    </source>
</evidence>
<dbReference type="PROSITE" id="PS50977">
    <property type="entry name" value="HTH_TETR_2"/>
    <property type="match status" value="1"/>
</dbReference>
<dbReference type="InterPro" id="IPR001647">
    <property type="entry name" value="HTH_TetR"/>
</dbReference>
<name>A0A4Y8ZQH3_9SPHN</name>
<organism evidence="4 5">
    <name type="scientific">Sphingomonas parva</name>
    <dbReference type="NCBI Taxonomy" id="2555898"/>
    <lineage>
        <taxon>Bacteria</taxon>
        <taxon>Pseudomonadati</taxon>
        <taxon>Pseudomonadota</taxon>
        <taxon>Alphaproteobacteria</taxon>
        <taxon>Sphingomonadales</taxon>
        <taxon>Sphingomonadaceae</taxon>
        <taxon>Sphingomonas</taxon>
    </lineage>
</organism>